<dbReference type="GO" id="GO:0006011">
    <property type="term" value="P:UDP-alpha-D-glucose metabolic process"/>
    <property type="evidence" value="ECO:0007669"/>
    <property type="project" value="InterPro"/>
</dbReference>
<proteinExistence type="inferred from homology"/>
<feature type="domain" description="Nucleotidyl transferase" evidence="6">
    <location>
        <begin position="21"/>
        <end position="245"/>
    </location>
</feature>
<dbReference type="Pfam" id="PF00483">
    <property type="entry name" value="NTP_transferase"/>
    <property type="match status" value="1"/>
</dbReference>
<dbReference type="PANTHER" id="PTHR43197:SF1">
    <property type="entry name" value="UTP--GLUCOSE-1-PHOSPHATE URIDYLYLTRANSFERASE"/>
    <property type="match status" value="1"/>
</dbReference>
<reference evidence="7 8" key="1">
    <citation type="submission" date="2016-11" db="EMBL/GenBank/DDBJ databases">
        <authorList>
            <person name="Jaros S."/>
            <person name="Januszkiewicz K."/>
            <person name="Wedrychowicz H."/>
        </authorList>
    </citation>
    <scope>NUCLEOTIDE SEQUENCE [LARGE SCALE GENOMIC DNA]</scope>
    <source>
        <strain evidence="7 8">DSM 44666</strain>
    </source>
</reference>
<gene>
    <name evidence="7" type="ORF">SAMN05444392_1144</name>
</gene>
<keyword evidence="8" id="KW-1185">Reference proteome</keyword>
<dbReference type="InterPro" id="IPR029044">
    <property type="entry name" value="Nucleotide-diphossugar_trans"/>
</dbReference>
<keyword evidence="3" id="KW-0808">Transferase</keyword>
<dbReference type="Gene3D" id="3.90.550.10">
    <property type="entry name" value="Spore Coat Polysaccharide Biosynthesis Protein SpsA, Chain A"/>
    <property type="match status" value="1"/>
</dbReference>
<dbReference type="PANTHER" id="PTHR43197">
    <property type="entry name" value="UTP--GLUCOSE-1-PHOSPHATE URIDYLYLTRANSFERASE"/>
    <property type="match status" value="1"/>
</dbReference>
<evidence type="ECO:0000256" key="2">
    <source>
        <dbReference type="ARBA" id="ARBA00012415"/>
    </source>
</evidence>
<evidence type="ECO:0000256" key="4">
    <source>
        <dbReference type="ARBA" id="ARBA00022695"/>
    </source>
</evidence>
<evidence type="ECO:0000256" key="1">
    <source>
        <dbReference type="ARBA" id="ARBA00006890"/>
    </source>
</evidence>
<comment type="similarity">
    <text evidence="1">Belongs to the UDPGP type 2 family.</text>
</comment>
<organism evidence="7 8">
    <name type="scientific">Seinonella peptonophila</name>
    <dbReference type="NCBI Taxonomy" id="112248"/>
    <lineage>
        <taxon>Bacteria</taxon>
        <taxon>Bacillati</taxon>
        <taxon>Bacillota</taxon>
        <taxon>Bacilli</taxon>
        <taxon>Bacillales</taxon>
        <taxon>Thermoactinomycetaceae</taxon>
        <taxon>Seinonella</taxon>
    </lineage>
</organism>
<dbReference type="STRING" id="112248.SAMN05444392_1144"/>
<dbReference type="RefSeq" id="WP_073157086.1">
    <property type="nucleotide sequence ID" value="NZ_FQVL01000014.1"/>
</dbReference>
<dbReference type="GO" id="GO:0003983">
    <property type="term" value="F:UTP:glucose-1-phosphate uridylyltransferase activity"/>
    <property type="evidence" value="ECO:0007669"/>
    <property type="project" value="UniProtKB-EC"/>
</dbReference>
<evidence type="ECO:0000313" key="8">
    <source>
        <dbReference type="Proteomes" id="UP000184476"/>
    </source>
</evidence>
<evidence type="ECO:0000313" key="7">
    <source>
        <dbReference type="EMBL" id="SHF29684.1"/>
    </source>
</evidence>
<evidence type="ECO:0000259" key="6">
    <source>
        <dbReference type="Pfam" id="PF00483"/>
    </source>
</evidence>
<accession>A0A1M5AHU4</accession>
<dbReference type="InterPro" id="IPR005835">
    <property type="entry name" value="NTP_transferase_dom"/>
</dbReference>
<sequence length="286" mass="33091">MQASVNQAVILAYRLSLSYLPSSKVIAKEMLPILHKPVIQWIVEELEQAGIEQILIIAGFQKQQIEDHFTRHLEWETLLTSEKAFRKKDELDKLKQRSIQVIRYRENGTGHPLLEAATWIRDEPFLLVESEHLISPCHPYPTSSKQLLRQHEEWGCSLIGIHTPTTDHTGEGIWLHSSETQISPGETAPIVTVGRKQGENTFVSAGRYILQSSVFEQIRQSKDELTLIEILQQYNQQQPMLAYHFYGEHAPLYSPTDLFRANLIYAELDPLYREMLNRWIEKHVVT</sequence>
<evidence type="ECO:0000256" key="3">
    <source>
        <dbReference type="ARBA" id="ARBA00022679"/>
    </source>
</evidence>
<dbReference type="SUPFAM" id="SSF53448">
    <property type="entry name" value="Nucleotide-diphospho-sugar transferases"/>
    <property type="match status" value="1"/>
</dbReference>
<dbReference type="Proteomes" id="UP000184476">
    <property type="component" value="Unassembled WGS sequence"/>
</dbReference>
<dbReference type="EMBL" id="FQVL01000014">
    <property type="protein sequence ID" value="SHF29684.1"/>
    <property type="molecule type" value="Genomic_DNA"/>
</dbReference>
<dbReference type="InterPro" id="IPR005771">
    <property type="entry name" value="GalU_uridylyltTrfase_bac/arc"/>
</dbReference>
<dbReference type="AlphaFoldDB" id="A0A1M5AHU4"/>
<comment type="catalytic activity">
    <reaction evidence="5">
        <text>alpha-D-glucose 1-phosphate + UTP + H(+) = UDP-alpha-D-glucose + diphosphate</text>
        <dbReference type="Rhea" id="RHEA:19889"/>
        <dbReference type="ChEBI" id="CHEBI:15378"/>
        <dbReference type="ChEBI" id="CHEBI:33019"/>
        <dbReference type="ChEBI" id="CHEBI:46398"/>
        <dbReference type="ChEBI" id="CHEBI:58601"/>
        <dbReference type="ChEBI" id="CHEBI:58885"/>
        <dbReference type="EC" id="2.7.7.9"/>
    </reaction>
</comment>
<evidence type="ECO:0000256" key="5">
    <source>
        <dbReference type="ARBA" id="ARBA00048128"/>
    </source>
</evidence>
<dbReference type="EC" id="2.7.7.9" evidence="2"/>
<protein>
    <recommendedName>
        <fullName evidence="2">UTP--glucose-1-phosphate uridylyltransferase</fullName>
        <ecNumber evidence="2">2.7.7.9</ecNumber>
    </recommendedName>
</protein>
<keyword evidence="4" id="KW-0548">Nucleotidyltransferase</keyword>
<name>A0A1M5AHU4_9BACL</name>